<reference evidence="2" key="1">
    <citation type="submission" date="2021-09" db="EMBL/GenBank/DDBJ databases">
        <title>The genome of Mauremys mutica provides insights into the evolution of semi-aquatic lifestyle.</title>
        <authorList>
            <person name="Gong S."/>
            <person name="Gao Y."/>
        </authorList>
    </citation>
    <scope>NUCLEOTIDE SEQUENCE</scope>
    <source>
        <strain evidence="2">MM-2020</strain>
        <tissue evidence="2">Muscle</tissue>
    </source>
</reference>
<organism evidence="2 3">
    <name type="scientific">Mauremys mutica</name>
    <name type="common">yellowpond turtle</name>
    <dbReference type="NCBI Taxonomy" id="74926"/>
    <lineage>
        <taxon>Eukaryota</taxon>
        <taxon>Metazoa</taxon>
        <taxon>Chordata</taxon>
        <taxon>Craniata</taxon>
        <taxon>Vertebrata</taxon>
        <taxon>Euteleostomi</taxon>
        <taxon>Archelosauria</taxon>
        <taxon>Testudinata</taxon>
        <taxon>Testudines</taxon>
        <taxon>Cryptodira</taxon>
        <taxon>Durocryptodira</taxon>
        <taxon>Testudinoidea</taxon>
        <taxon>Geoemydidae</taxon>
        <taxon>Geoemydinae</taxon>
        <taxon>Mauremys</taxon>
    </lineage>
</organism>
<keyword evidence="3" id="KW-1185">Reference proteome</keyword>
<proteinExistence type="predicted"/>
<dbReference type="AlphaFoldDB" id="A0A9D4AT59"/>
<feature type="signal peptide" evidence="1">
    <location>
        <begin position="1"/>
        <end position="17"/>
    </location>
</feature>
<evidence type="ECO:0000256" key="1">
    <source>
        <dbReference type="SAM" id="SignalP"/>
    </source>
</evidence>
<evidence type="ECO:0000313" key="2">
    <source>
        <dbReference type="EMBL" id="KAH1175287.1"/>
    </source>
</evidence>
<accession>A0A9D4AT59</accession>
<dbReference type="Proteomes" id="UP000827986">
    <property type="component" value="Unassembled WGS sequence"/>
</dbReference>
<protein>
    <submittedName>
        <fullName evidence="2">Uncharacterized protein</fullName>
    </submittedName>
</protein>
<comment type="caution">
    <text evidence="2">The sequence shown here is derived from an EMBL/GenBank/DDBJ whole genome shotgun (WGS) entry which is preliminary data.</text>
</comment>
<feature type="chain" id="PRO_5038693622" evidence="1">
    <location>
        <begin position="18"/>
        <end position="113"/>
    </location>
</feature>
<keyword evidence="1" id="KW-0732">Signal</keyword>
<name>A0A9D4AT59_9SAUR</name>
<gene>
    <name evidence="2" type="ORF">KIL84_021701</name>
</gene>
<dbReference type="EMBL" id="JAHDVG010000478">
    <property type="protein sequence ID" value="KAH1175287.1"/>
    <property type="molecule type" value="Genomic_DNA"/>
</dbReference>
<sequence>MEPFPSVLELLRCLALGLQTQGLLSTLAGCHLAIMHKLVPGTPLQPFRLVNYRGSAGKYLINKPSQLQRSHPLPPAACLGHPKEPIPVAMRCPALSPLAEEGTDEERCCSLPL</sequence>
<evidence type="ECO:0000313" key="3">
    <source>
        <dbReference type="Proteomes" id="UP000827986"/>
    </source>
</evidence>